<dbReference type="Pfam" id="PF14362">
    <property type="entry name" value="DUF4407"/>
    <property type="match status" value="1"/>
</dbReference>
<reference evidence="4" key="1">
    <citation type="submission" date="2010-12" db="EMBL/GenBank/DDBJ databases">
        <title>Complete sequence of Rhodopseudomonas palustris DX-1.</title>
        <authorList>
            <consortium name="US DOE Joint Genome Institute"/>
            <person name="Lucas S."/>
            <person name="Copeland A."/>
            <person name="Lapidus A."/>
            <person name="Cheng J.-F."/>
            <person name="Goodwin L."/>
            <person name="Pitluck S."/>
            <person name="Misra M."/>
            <person name="Chertkov O."/>
            <person name="Detter J.C."/>
            <person name="Han C."/>
            <person name="Tapia R."/>
            <person name="Land M."/>
            <person name="Hauser L."/>
            <person name="Kyrpides N."/>
            <person name="Ivanova N."/>
            <person name="Ovchinnikova G."/>
            <person name="Logan B."/>
            <person name="Oda Y."/>
            <person name="Harwood C."/>
            <person name="Woyke T."/>
        </authorList>
    </citation>
    <scope>NUCLEOTIDE SEQUENCE [LARGE SCALE GENOMIC DNA]</scope>
    <source>
        <strain evidence="4">DX-1</strain>
    </source>
</reference>
<feature type="region of interest" description="Disordered" evidence="2">
    <location>
        <begin position="439"/>
        <end position="496"/>
    </location>
</feature>
<feature type="region of interest" description="Disordered" evidence="2">
    <location>
        <begin position="543"/>
        <end position="597"/>
    </location>
</feature>
<feature type="compositionally biased region" description="Basic and acidic residues" evidence="2">
    <location>
        <begin position="439"/>
        <end position="449"/>
    </location>
</feature>
<keyword evidence="3" id="KW-0472">Membrane</keyword>
<accession>E6VPC0</accession>
<protein>
    <recommendedName>
        <fullName evidence="6">DUF4407 domain-containing protein</fullName>
    </recommendedName>
</protein>
<gene>
    <name evidence="4" type="ordered locus">Rpdx1_2061</name>
</gene>
<evidence type="ECO:0000313" key="4">
    <source>
        <dbReference type="EMBL" id="ADU43669.1"/>
    </source>
</evidence>
<dbReference type="OrthoDB" id="8141060at2"/>
<keyword evidence="1" id="KW-0175">Coiled coil</keyword>
<sequence>MLQRLLYFIAGVDRELIARCPPTDRIWAMQIGFSLCLSFLVVFGVSYYALGYIVGSTPLRSSIAVVIALTVMMFDRALFQSDWFVQGAFWLDDDQSGTAGEGLRRSVWQFVRIAARLAISLGLAWVIALFLELALFSDAISQKIDRDRVAGNRPIFEQIDKYASGLDREIAESRSQLTAIEQHQRELLAQAPLPSENPAAADPDVERELKALAEREVGVRGEVRELEETIREQSLDMSAEQFGEKLRPTNSGRAGAGRRYELAKKQKEAAEILLQSRQAELSDIVARRERIKNDAAARVAADLAQREEQRQEFAAKRAAIQNQVDTARANFQMLESQREAKVQRYRERTLEGSFVQQRKDSNDPLVRLTAYQALKSDPQEGPAITLFSWMIRLFVVFLEIVPVVTKIFFSPPSMYAINVQSQLKSARVAARSMTWKLADAEPERDRHSPEPVAPAIEPSQADHRVTPIFPRSEPPERSQPPETARAPSNPVARRRWGLPLRRAKEEYPAPTNDQAMIAAIPVPAEIGDKAEARLVDEVAIAPAAPADEEPQVEHAVPVSQPEDGERLVVVYNGGGVRDVGPSSLAATENEIATPRRA</sequence>
<organism evidence="4 5">
    <name type="scientific">Rhodopseudomonas palustris (strain DX-1)</name>
    <dbReference type="NCBI Taxonomy" id="652103"/>
    <lineage>
        <taxon>Bacteria</taxon>
        <taxon>Pseudomonadati</taxon>
        <taxon>Pseudomonadota</taxon>
        <taxon>Alphaproteobacteria</taxon>
        <taxon>Hyphomicrobiales</taxon>
        <taxon>Nitrobacteraceae</taxon>
        <taxon>Rhodopseudomonas</taxon>
    </lineage>
</organism>
<evidence type="ECO:0008006" key="6">
    <source>
        <dbReference type="Google" id="ProtNLM"/>
    </source>
</evidence>
<feature type="transmembrane region" description="Helical" evidence="3">
    <location>
        <begin position="26"/>
        <end position="50"/>
    </location>
</feature>
<evidence type="ECO:0000256" key="3">
    <source>
        <dbReference type="SAM" id="Phobius"/>
    </source>
</evidence>
<feature type="transmembrane region" description="Helical" evidence="3">
    <location>
        <begin position="62"/>
        <end position="79"/>
    </location>
</feature>
<dbReference type="STRING" id="652103.Rpdx1_2061"/>
<name>E6VPC0_RHOPX</name>
<evidence type="ECO:0000313" key="5">
    <source>
        <dbReference type="Proteomes" id="UP000001402"/>
    </source>
</evidence>
<keyword evidence="3" id="KW-0812">Transmembrane</keyword>
<feature type="transmembrane region" description="Helical" evidence="3">
    <location>
        <begin position="113"/>
        <end position="136"/>
    </location>
</feature>
<feature type="coiled-coil region" evidence="1">
    <location>
        <begin position="260"/>
        <end position="337"/>
    </location>
</feature>
<dbReference type="AlphaFoldDB" id="E6VPC0"/>
<dbReference type="HOGENOM" id="CLU_028883_0_0_5"/>
<dbReference type="KEGG" id="rpx:Rpdx1_2061"/>
<evidence type="ECO:0000256" key="2">
    <source>
        <dbReference type="SAM" id="MobiDB-lite"/>
    </source>
</evidence>
<proteinExistence type="predicted"/>
<dbReference type="InterPro" id="IPR025519">
    <property type="entry name" value="DUF4407"/>
</dbReference>
<dbReference type="eggNOG" id="COG3883">
    <property type="taxonomic scope" value="Bacteria"/>
</dbReference>
<evidence type="ECO:0000256" key="1">
    <source>
        <dbReference type="SAM" id="Coils"/>
    </source>
</evidence>
<keyword evidence="3" id="KW-1133">Transmembrane helix</keyword>
<dbReference type="BioCyc" id="RPAL652103:RPDX1_RS10105-MONOMER"/>
<dbReference type="Proteomes" id="UP000001402">
    <property type="component" value="Chromosome"/>
</dbReference>
<dbReference type="EMBL" id="CP002418">
    <property type="protein sequence ID" value="ADU43669.1"/>
    <property type="molecule type" value="Genomic_DNA"/>
</dbReference>